<comment type="caution">
    <text evidence="1">The sequence shown here is derived from an EMBL/GenBank/DDBJ whole genome shotgun (WGS) entry which is preliminary data.</text>
</comment>
<dbReference type="EMBL" id="JAXIOK010000007">
    <property type="protein sequence ID" value="KAK4766713.1"/>
    <property type="molecule type" value="Genomic_DNA"/>
</dbReference>
<organism evidence="1 2">
    <name type="scientific">Trapa incisa</name>
    <dbReference type="NCBI Taxonomy" id="236973"/>
    <lineage>
        <taxon>Eukaryota</taxon>
        <taxon>Viridiplantae</taxon>
        <taxon>Streptophyta</taxon>
        <taxon>Embryophyta</taxon>
        <taxon>Tracheophyta</taxon>
        <taxon>Spermatophyta</taxon>
        <taxon>Magnoliopsida</taxon>
        <taxon>eudicotyledons</taxon>
        <taxon>Gunneridae</taxon>
        <taxon>Pentapetalae</taxon>
        <taxon>rosids</taxon>
        <taxon>malvids</taxon>
        <taxon>Myrtales</taxon>
        <taxon>Lythraceae</taxon>
        <taxon>Trapa</taxon>
    </lineage>
</organism>
<proteinExistence type="predicted"/>
<dbReference type="AlphaFoldDB" id="A0AAN7QGN3"/>
<reference evidence="1 2" key="1">
    <citation type="journal article" date="2023" name="Hortic Res">
        <title>Pangenome of water caltrop reveals structural variations and asymmetric subgenome divergence after allopolyploidization.</title>
        <authorList>
            <person name="Zhang X."/>
            <person name="Chen Y."/>
            <person name="Wang L."/>
            <person name="Yuan Y."/>
            <person name="Fang M."/>
            <person name="Shi L."/>
            <person name="Lu R."/>
            <person name="Comes H.P."/>
            <person name="Ma Y."/>
            <person name="Chen Y."/>
            <person name="Huang G."/>
            <person name="Zhou Y."/>
            <person name="Zheng Z."/>
            <person name="Qiu Y."/>
        </authorList>
    </citation>
    <scope>NUCLEOTIDE SEQUENCE [LARGE SCALE GENOMIC DNA]</scope>
    <source>
        <tissue evidence="1">Roots</tissue>
    </source>
</reference>
<sequence>MLELLSWKRGTQIIVAIIVAVSGCSTTMGSSKKDPFGCGQYTDIMDGHIKEMSKSLLDLNGWVSMFTLLWGYCNYNHGVIPLLQGLLSLEILISKPWGSGRDAKTGAEYLRIHIRLFSSLFLMQCLKPWNNLFMDGA</sequence>
<keyword evidence="2" id="KW-1185">Reference proteome</keyword>
<evidence type="ECO:0000313" key="1">
    <source>
        <dbReference type="EMBL" id="KAK4766713.1"/>
    </source>
</evidence>
<dbReference type="Proteomes" id="UP001345219">
    <property type="component" value="Chromosome 7"/>
</dbReference>
<evidence type="ECO:0000313" key="2">
    <source>
        <dbReference type="Proteomes" id="UP001345219"/>
    </source>
</evidence>
<gene>
    <name evidence="1" type="ORF">SAY87_008355</name>
</gene>
<name>A0AAN7QGN3_9MYRT</name>
<accession>A0AAN7QGN3</accession>
<protein>
    <submittedName>
        <fullName evidence="1">Uncharacterized protein</fullName>
    </submittedName>
</protein>